<dbReference type="AlphaFoldDB" id="A0A7K1T1F6"/>
<dbReference type="RefSeq" id="WP_157569622.1">
    <property type="nucleotide sequence ID" value="NZ_WPIK01000025.1"/>
</dbReference>
<name>A0A7K1T1F6_9SPHI</name>
<accession>A0A7K1T1F6</accession>
<gene>
    <name evidence="1" type="ORF">GO621_17960</name>
</gene>
<proteinExistence type="predicted"/>
<evidence type="ECO:0000313" key="1">
    <source>
        <dbReference type="EMBL" id="MVN23413.1"/>
    </source>
</evidence>
<evidence type="ECO:0000313" key="2">
    <source>
        <dbReference type="Proteomes" id="UP000462014"/>
    </source>
</evidence>
<comment type="caution">
    <text evidence="1">The sequence shown here is derived from an EMBL/GenBank/DDBJ whole genome shotgun (WGS) entry which is preliminary data.</text>
</comment>
<organism evidence="1 2">
    <name type="scientific">Mucilaginibacter arboris</name>
    <dbReference type="NCBI Taxonomy" id="2682090"/>
    <lineage>
        <taxon>Bacteria</taxon>
        <taxon>Pseudomonadati</taxon>
        <taxon>Bacteroidota</taxon>
        <taxon>Sphingobacteriia</taxon>
        <taxon>Sphingobacteriales</taxon>
        <taxon>Sphingobacteriaceae</taxon>
        <taxon>Mucilaginibacter</taxon>
    </lineage>
</organism>
<sequence length="66" mass="7480">MESIIINPKDKAEFELLTQLLSRMNVVSKVISEEDQEDLGLAILMKEADRTEKVSKETIMETLKGV</sequence>
<dbReference type="EMBL" id="WPIK01000025">
    <property type="protein sequence ID" value="MVN23413.1"/>
    <property type="molecule type" value="Genomic_DNA"/>
</dbReference>
<protein>
    <submittedName>
        <fullName evidence="1">Uncharacterized protein</fullName>
    </submittedName>
</protein>
<dbReference type="Proteomes" id="UP000462014">
    <property type="component" value="Unassembled WGS sequence"/>
</dbReference>
<keyword evidence="2" id="KW-1185">Reference proteome</keyword>
<reference evidence="1 2" key="1">
    <citation type="submission" date="2019-12" db="EMBL/GenBank/DDBJ databases">
        <title>Mucilaginibacter sp. HMF7410 genome sequencing and assembly.</title>
        <authorList>
            <person name="Kang H."/>
            <person name="Cha I."/>
            <person name="Kim H."/>
            <person name="Joh K."/>
        </authorList>
    </citation>
    <scope>NUCLEOTIDE SEQUENCE [LARGE SCALE GENOMIC DNA]</scope>
    <source>
        <strain evidence="1 2">HMF7410</strain>
    </source>
</reference>